<dbReference type="Pfam" id="PF08281">
    <property type="entry name" value="Sigma70_r4_2"/>
    <property type="match status" value="1"/>
</dbReference>
<dbReference type="SUPFAM" id="SSF88946">
    <property type="entry name" value="Sigma2 domain of RNA polymerase sigma factors"/>
    <property type="match status" value="1"/>
</dbReference>
<dbReference type="Gene3D" id="1.10.10.10">
    <property type="entry name" value="Winged helix-like DNA-binding domain superfamily/Winged helix DNA-binding domain"/>
    <property type="match status" value="1"/>
</dbReference>
<dbReference type="InterPro" id="IPR039425">
    <property type="entry name" value="RNA_pol_sigma-70-like"/>
</dbReference>
<dbReference type="InterPro" id="IPR013324">
    <property type="entry name" value="RNA_pol_sigma_r3/r4-like"/>
</dbReference>
<feature type="domain" description="RNA polymerase sigma-70 region 2" evidence="5">
    <location>
        <begin position="16"/>
        <end position="81"/>
    </location>
</feature>
<dbReference type="InterPro" id="IPR013325">
    <property type="entry name" value="RNA_pol_sigma_r2"/>
</dbReference>
<keyword evidence="4" id="KW-0804">Transcription</keyword>
<evidence type="ECO:0000256" key="4">
    <source>
        <dbReference type="ARBA" id="ARBA00023163"/>
    </source>
</evidence>
<dbReference type="GO" id="GO:0003677">
    <property type="term" value="F:DNA binding"/>
    <property type="evidence" value="ECO:0007669"/>
    <property type="project" value="InterPro"/>
</dbReference>
<evidence type="ECO:0000256" key="3">
    <source>
        <dbReference type="ARBA" id="ARBA00023082"/>
    </source>
</evidence>
<protein>
    <recommendedName>
        <fullName evidence="9">Sigma-70 family RNA polymerase sigma factor</fullName>
    </recommendedName>
</protein>
<dbReference type="GO" id="GO:0006352">
    <property type="term" value="P:DNA-templated transcription initiation"/>
    <property type="evidence" value="ECO:0007669"/>
    <property type="project" value="InterPro"/>
</dbReference>
<comment type="similarity">
    <text evidence="1">Belongs to the sigma-70 factor family. ECF subfamily.</text>
</comment>
<dbReference type="InterPro" id="IPR014284">
    <property type="entry name" value="RNA_pol_sigma-70_dom"/>
</dbReference>
<dbReference type="RefSeq" id="WP_070069414.1">
    <property type="nucleotide sequence ID" value="NZ_MKKK01000012.1"/>
</dbReference>
<dbReference type="SUPFAM" id="SSF88659">
    <property type="entry name" value="Sigma3 and sigma4 domains of RNA polymerase sigma factors"/>
    <property type="match status" value="1"/>
</dbReference>
<dbReference type="InterPro" id="IPR013249">
    <property type="entry name" value="RNA_pol_sigma70_r4_t2"/>
</dbReference>
<evidence type="ECO:0000313" key="7">
    <source>
        <dbReference type="EMBL" id="OEY97267.1"/>
    </source>
</evidence>
<dbReference type="STRING" id="1262585.BJI46_02280"/>
<name>A0A1E7RDG8_9GAMM</name>
<dbReference type="InterPro" id="IPR007627">
    <property type="entry name" value="RNA_pol_sigma70_r2"/>
</dbReference>
<dbReference type="Proteomes" id="UP000185895">
    <property type="component" value="Unassembled WGS sequence"/>
</dbReference>
<dbReference type="Gene3D" id="1.10.1740.10">
    <property type="match status" value="1"/>
</dbReference>
<gene>
    <name evidence="7" type="ORF">BJI46_02280</name>
</gene>
<evidence type="ECO:0000256" key="1">
    <source>
        <dbReference type="ARBA" id="ARBA00010641"/>
    </source>
</evidence>
<evidence type="ECO:0000259" key="6">
    <source>
        <dbReference type="Pfam" id="PF08281"/>
    </source>
</evidence>
<dbReference type="PANTHER" id="PTHR43133:SF63">
    <property type="entry name" value="RNA POLYMERASE SIGMA FACTOR FECI-RELATED"/>
    <property type="match status" value="1"/>
</dbReference>
<dbReference type="GO" id="GO:0016987">
    <property type="term" value="F:sigma factor activity"/>
    <property type="evidence" value="ECO:0007669"/>
    <property type="project" value="UniProtKB-KW"/>
</dbReference>
<organism evidence="7 8">
    <name type="scientific">Acinetobacter qingfengensis</name>
    <dbReference type="NCBI Taxonomy" id="1262585"/>
    <lineage>
        <taxon>Bacteria</taxon>
        <taxon>Pseudomonadati</taxon>
        <taxon>Pseudomonadota</taxon>
        <taxon>Gammaproteobacteria</taxon>
        <taxon>Moraxellales</taxon>
        <taxon>Moraxellaceae</taxon>
        <taxon>Acinetobacter</taxon>
    </lineage>
</organism>
<evidence type="ECO:0008006" key="9">
    <source>
        <dbReference type="Google" id="ProtNLM"/>
    </source>
</evidence>
<dbReference type="NCBIfam" id="TIGR02937">
    <property type="entry name" value="sigma70-ECF"/>
    <property type="match status" value="1"/>
</dbReference>
<evidence type="ECO:0000259" key="5">
    <source>
        <dbReference type="Pfam" id="PF04542"/>
    </source>
</evidence>
<dbReference type="Pfam" id="PF04542">
    <property type="entry name" value="Sigma70_r2"/>
    <property type="match status" value="1"/>
</dbReference>
<evidence type="ECO:0000313" key="8">
    <source>
        <dbReference type="Proteomes" id="UP000185895"/>
    </source>
</evidence>
<feature type="domain" description="RNA polymerase sigma factor 70 region 4 type 2" evidence="6">
    <location>
        <begin position="113"/>
        <end position="165"/>
    </location>
</feature>
<comment type="caution">
    <text evidence="7">The sequence shown here is derived from an EMBL/GenBank/DDBJ whole genome shotgun (WGS) entry which is preliminary data.</text>
</comment>
<keyword evidence="3" id="KW-0731">Sigma factor</keyword>
<proteinExistence type="inferred from homology"/>
<sequence>MNATLNFHQSQFIAALYQENYTWLYAWLIKKLKQQEYAEDILQDTFYRIIKLPPSTIIHHPRSYLAQTATRIIIDQARRKQVEQAYLDYLSAQDAQYNLETPENILLAVELLDRIATMLDGMDEKIRQIFLLRYLEDLNQLEIAEQLQLSRRQVQLALIKAIQHCDYILQTA</sequence>
<accession>A0A1E7RDG8</accession>
<keyword evidence="2" id="KW-0805">Transcription regulation</keyword>
<dbReference type="AlphaFoldDB" id="A0A1E7RDG8"/>
<dbReference type="CDD" id="cd06171">
    <property type="entry name" value="Sigma70_r4"/>
    <property type="match status" value="1"/>
</dbReference>
<evidence type="ECO:0000256" key="2">
    <source>
        <dbReference type="ARBA" id="ARBA00023015"/>
    </source>
</evidence>
<dbReference type="PANTHER" id="PTHR43133">
    <property type="entry name" value="RNA POLYMERASE ECF-TYPE SIGMA FACTO"/>
    <property type="match status" value="1"/>
</dbReference>
<reference evidence="7 8" key="1">
    <citation type="submission" date="2016-09" db="EMBL/GenBank/DDBJ databases">
        <authorList>
            <person name="Capua I."/>
            <person name="De Benedictis P."/>
            <person name="Joannis T."/>
            <person name="Lombin L.H."/>
            <person name="Cattoli G."/>
        </authorList>
    </citation>
    <scope>NUCLEOTIDE SEQUENCE [LARGE SCALE GENOMIC DNA]</scope>
    <source>
        <strain evidence="7 8">ANC 4671</strain>
    </source>
</reference>
<keyword evidence="8" id="KW-1185">Reference proteome</keyword>
<dbReference type="EMBL" id="MKKK01000012">
    <property type="protein sequence ID" value="OEY97267.1"/>
    <property type="molecule type" value="Genomic_DNA"/>
</dbReference>
<dbReference type="InterPro" id="IPR036388">
    <property type="entry name" value="WH-like_DNA-bd_sf"/>
</dbReference>